<reference evidence="3" key="1">
    <citation type="submission" date="2019-08" db="EMBL/GenBank/DDBJ databases">
        <authorList>
            <person name="Kucharzyk K."/>
            <person name="Murdoch R.W."/>
            <person name="Higgins S."/>
            <person name="Loffler F."/>
        </authorList>
    </citation>
    <scope>NUCLEOTIDE SEQUENCE</scope>
</reference>
<organism evidence="3">
    <name type="scientific">bioreactor metagenome</name>
    <dbReference type="NCBI Taxonomy" id="1076179"/>
    <lineage>
        <taxon>unclassified sequences</taxon>
        <taxon>metagenomes</taxon>
        <taxon>ecological metagenomes</taxon>
    </lineage>
</organism>
<dbReference type="PANTHER" id="PTHR10885">
    <property type="entry name" value="ISOPENTENYL-DIPHOSPHATE DELTA-ISOMERASE"/>
    <property type="match status" value="1"/>
</dbReference>
<dbReference type="CDD" id="cd04693">
    <property type="entry name" value="NUDIX_Hydrolase"/>
    <property type="match status" value="1"/>
</dbReference>
<dbReference type="GO" id="GO:0004452">
    <property type="term" value="F:isopentenyl-diphosphate delta-isomerase activity"/>
    <property type="evidence" value="ECO:0007669"/>
    <property type="project" value="UniProtKB-EC"/>
</dbReference>
<evidence type="ECO:0000313" key="3">
    <source>
        <dbReference type="EMBL" id="MPM50757.1"/>
    </source>
</evidence>
<keyword evidence="1" id="KW-0378">Hydrolase</keyword>
<dbReference type="PANTHER" id="PTHR10885:SF0">
    <property type="entry name" value="ISOPENTENYL-DIPHOSPHATE DELTA-ISOMERASE"/>
    <property type="match status" value="1"/>
</dbReference>
<dbReference type="GO" id="GO:0016787">
    <property type="term" value="F:hydrolase activity"/>
    <property type="evidence" value="ECO:0007669"/>
    <property type="project" value="UniProtKB-KW"/>
</dbReference>
<dbReference type="PROSITE" id="PS00893">
    <property type="entry name" value="NUDIX_BOX"/>
    <property type="match status" value="1"/>
</dbReference>
<name>A0A645ACK9_9ZZZZ</name>
<gene>
    <name evidence="3" type="primary">idi_15</name>
    <name evidence="3" type="ORF">SDC9_97500</name>
</gene>
<dbReference type="InterPro" id="IPR020084">
    <property type="entry name" value="NUDIX_hydrolase_CS"/>
</dbReference>
<dbReference type="SUPFAM" id="SSF55811">
    <property type="entry name" value="Nudix"/>
    <property type="match status" value="1"/>
</dbReference>
<evidence type="ECO:0000259" key="2">
    <source>
        <dbReference type="PROSITE" id="PS51462"/>
    </source>
</evidence>
<sequence length="167" mass="19438">MEIWDILDKQGNKTHRTIVRGEELKDGEYHLVVHIWIMNSKGEFLIQRRADTLKLMPGMWAATGGSALAGEDSKTAALREVKEELGIDINSDSIHKIWRVTRKHNLADVWFVKDDVNIEDLELLEEEVSHAKWVTKEELKSMVTKGEFHNYGAEYFRKLYEYALDTY</sequence>
<accession>A0A645ACK9</accession>
<evidence type="ECO:0000256" key="1">
    <source>
        <dbReference type="ARBA" id="ARBA00022801"/>
    </source>
</evidence>
<dbReference type="EMBL" id="VSSQ01013110">
    <property type="protein sequence ID" value="MPM50757.1"/>
    <property type="molecule type" value="Genomic_DNA"/>
</dbReference>
<comment type="caution">
    <text evidence="3">The sequence shown here is derived from an EMBL/GenBank/DDBJ whole genome shotgun (WGS) entry which is preliminary data.</text>
</comment>
<dbReference type="Gene3D" id="3.90.79.10">
    <property type="entry name" value="Nucleoside Triphosphate Pyrophosphohydrolase"/>
    <property type="match status" value="1"/>
</dbReference>
<protein>
    <submittedName>
        <fullName evidence="3">Isopentenyl-diphosphate Delta-isomerase</fullName>
        <ecNumber evidence="3">5.3.3.2</ecNumber>
    </submittedName>
</protein>
<dbReference type="EC" id="5.3.3.2" evidence="3"/>
<proteinExistence type="predicted"/>
<feature type="domain" description="Nudix hydrolase" evidence="2">
    <location>
        <begin position="28"/>
        <end position="156"/>
    </location>
</feature>
<dbReference type="InterPro" id="IPR015797">
    <property type="entry name" value="NUDIX_hydrolase-like_dom_sf"/>
</dbReference>
<keyword evidence="3" id="KW-0413">Isomerase</keyword>
<dbReference type="AlphaFoldDB" id="A0A645ACK9"/>
<dbReference type="PROSITE" id="PS51462">
    <property type="entry name" value="NUDIX"/>
    <property type="match status" value="1"/>
</dbReference>
<dbReference type="InterPro" id="IPR000086">
    <property type="entry name" value="NUDIX_hydrolase_dom"/>
</dbReference>
<dbReference type="Pfam" id="PF00293">
    <property type="entry name" value="NUDIX"/>
    <property type="match status" value="1"/>
</dbReference>